<feature type="transmembrane region" description="Helical" evidence="2">
    <location>
        <begin position="368"/>
        <end position="391"/>
    </location>
</feature>
<keyword evidence="4" id="KW-1185">Reference proteome</keyword>
<dbReference type="Proteomes" id="UP000048926">
    <property type="component" value="Unassembled WGS sequence"/>
</dbReference>
<evidence type="ECO:0000256" key="1">
    <source>
        <dbReference type="SAM" id="MobiDB-lite"/>
    </source>
</evidence>
<keyword evidence="2" id="KW-1133">Transmembrane helix</keyword>
<dbReference type="OrthoDB" id="6891845at2"/>
<proteinExistence type="predicted"/>
<organism evidence="3 4">
    <name type="scientific">Roseibium aggregatum</name>
    <dbReference type="NCBI Taxonomy" id="187304"/>
    <lineage>
        <taxon>Bacteria</taxon>
        <taxon>Pseudomonadati</taxon>
        <taxon>Pseudomonadota</taxon>
        <taxon>Alphaproteobacteria</taxon>
        <taxon>Hyphomicrobiales</taxon>
        <taxon>Stappiaceae</taxon>
        <taxon>Roseibium</taxon>
    </lineage>
</organism>
<evidence type="ECO:0000313" key="3">
    <source>
        <dbReference type="EMBL" id="CTQ47226.1"/>
    </source>
</evidence>
<dbReference type="RefSeq" id="WP_055661278.1">
    <property type="nucleotide sequence ID" value="NZ_CXST01000006.1"/>
</dbReference>
<gene>
    <name evidence="3" type="ORF">LAL4801_05688</name>
</gene>
<dbReference type="AlphaFoldDB" id="A0A0M6YAV7"/>
<keyword evidence="2" id="KW-0472">Membrane</keyword>
<name>A0A0M6YAV7_9HYPH</name>
<feature type="region of interest" description="Disordered" evidence="1">
    <location>
        <begin position="493"/>
        <end position="542"/>
    </location>
</feature>
<accession>A0A0M6YAV7</accession>
<dbReference type="EMBL" id="CXST01000006">
    <property type="protein sequence ID" value="CTQ47226.1"/>
    <property type="molecule type" value="Genomic_DNA"/>
</dbReference>
<keyword evidence="2" id="KW-0812">Transmembrane</keyword>
<protein>
    <submittedName>
        <fullName evidence="3">Uncharacterized protein</fullName>
    </submittedName>
</protein>
<evidence type="ECO:0000256" key="2">
    <source>
        <dbReference type="SAM" id="Phobius"/>
    </source>
</evidence>
<reference evidence="4" key="1">
    <citation type="submission" date="2015-07" db="EMBL/GenBank/DDBJ databases">
        <authorList>
            <person name="Rodrigo-Torres Lidia"/>
            <person name="Arahal R.David."/>
        </authorList>
    </citation>
    <scope>NUCLEOTIDE SEQUENCE [LARGE SCALE GENOMIC DNA]</scope>
    <source>
        <strain evidence="4">CECT 4801</strain>
    </source>
</reference>
<evidence type="ECO:0000313" key="4">
    <source>
        <dbReference type="Proteomes" id="UP000048926"/>
    </source>
</evidence>
<feature type="transmembrane region" description="Helical" evidence="2">
    <location>
        <begin position="12"/>
        <end position="31"/>
    </location>
</feature>
<sequence>MEARIQPYAIPMLLLTATYLAVEVAFAGYLVDALSGFITHEDIGRIEVFGKLLSGTAVVIAYWGRLASKGSARRLGTYIRTAIFCLVVVYAALTGVNKAIVSLSSPEFRQQAYQAAFSRSVLKRGGETSKAYVAVAPALLMSSDTIARDLKVSETEMATIGTEAALGSVTEFRGAFFRKLDADRIYDRYREGVLEYQMEKAKIPYRKRKEWIEVKARQIKHSVPDTPGVKNAYFASRVVREIGQEYFRGGKWRTTDVQAFYRAIELRAHHDIEKEYRRRVEREVGAYLPPGLEKREFVMSKPVQERIREQMAFPVTVSISPWMSETDFEQHVYRQVLAQEAALAVRRFNASAQYFDDGRTLEEVGRNAVSVVVVPALAIVFSLLGSMFHLVKVSGYFHMVAGAAVTGSQLPRGIRNASAVFTALIVVAGLSMQASGSVPDGETGVTGAPVIEMPESALNGVLRASARAMDVIYPAAMTARISGPFALIDGSLPKSRGSSSLVREQGEGKDASGIPVPDPKPDSLRAGEGSSLRGIPLSKPSA</sequence>
<feature type="transmembrane region" description="Helical" evidence="2">
    <location>
        <begin position="75"/>
        <end position="93"/>
    </location>
</feature>